<dbReference type="AlphaFoldDB" id="A0A2P8DCJ1"/>
<protein>
    <submittedName>
        <fullName evidence="2">Uncharacterized protein</fullName>
    </submittedName>
</protein>
<keyword evidence="3" id="KW-1185">Reference proteome</keyword>
<keyword evidence="1" id="KW-0812">Transmembrane</keyword>
<evidence type="ECO:0000313" key="3">
    <source>
        <dbReference type="Proteomes" id="UP000240572"/>
    </source>
</evidence>
<dbReference type="EMBL" id="PYGD01000001">
    <property type="protein sequence ID" value="PSK94936.1"/>
    <property type="molecule type" value="Genomic_DNA"/>
</dbReference>
<gene>
    <name evidence="2" type="ORF">B0I18_1011099</name>
</gene>
<feature type="transmembrane region" description="Helical" evidence="1">
    <location>
        <begin position="34"/>
        <end position="53"/>
    </location>
</feature>
<keyword evidence="1" id="KW-0472">Membrane</keyword>
<name>A0A2P8DCJ1_9BACT</name>
<evidence type="ECO:0000256" key="1">
    <source>
        <dbReference type="SAM" id="Phobius"/>
    </source>
</evidence>
<accession>A0A2P8DCJ1</accession>
<comment type="caution">
    <text evidence="2">The sequence shown here is derived from an EMBL/GenBank/DDBJ whole genome shotgun (WGS) entry which is preliminary data.</text>
</comment>
<reference evidence="2 3" key="1">
    <citation type="submission" date="2018-03" db="EMBL/GenBank/DDBJ databases">
        <title>Genomic Encyclopedia of Type Strains, Phase III (KMG-III): the genomes of soil and plant-associated and newly described type strains.</title>
        <authorList>
            <person name="Whitman W."/>
        </authorList>
    </citation>
    <scope>NUCLEOTIDE SEQUENCE [LARGE SCALE GENOMIC DNA]</scope>
    <source>
        <strain evidence="2 3">CGMCC 1.12700</strain>
    </source>
</reference>
<keyword evidence="1" id="KW-1133">Transmembrane helix</keyword>
<sequence length="86" mass="9221">MIPCAGRLLAVARRFVLYSPAGSSRGIKYKFPNIFYLAVLSCNHAGLMAGVLLPKRHEVNQRCFMLYASACGMVAGGAGLSAKLFP</sequence>
<organism evidence="2 3">
    <name type="scientific">Taibaiella chishuiensis</name>
    <dbReference type="NCBI Taxonomy" id="1434707"/>
    <lineage>
        <taxon>Bacteria</taxon>
        <taxon>Pseudomonadati</taxon>
        <taxon>Bacteroidota</taxon>
        <taxon>Chitinophagia</taxon>
        <taxon>Chitinophagales</taxon>
        <taxon>Chitinophagaceae</taxon>
        <taxon>Taibaiella</taxon>
    </lineage>
</organism>
<proteinExistence type="predicted"/>
<feature type="transmembrane region" description="Helical" evidence="1">
    <location>
        <begin position="65"/>
        <end position="85"/>
    </location>
</feature>
<dbReference type="Proteomes" id="UP000240572">
    <property type="component" value="Unassembled WGS sequence"/>
</dbReference>
<evidence type="ECO:0000313" key="2">
    <source>
        <dbReference type="EMBL" id="PSK94936.1"/>
    </source>
</evidence>